<dbReference type="InterPro" id="IPR029277">
    <property type="entry name" value="SVWC_dom"/>
</dbReference>
<evidence type="ECO:0000256" key="2">
    <source>
        <dbReference type="ARBA" id="ARBA00022525"/>
    </source>
</evidence>
<keyword evidence="2" id="KW-0964">Secreted</keyword>
<dbReference type="SMART" id="SM01318">
    <property type="entry name" value="SVWC"/>
    <property type="match status" value="2"/>
</dbReference>
<dbReference type="Pfam" id="PF15430">
    <property type="entry name" value="SVWC"/>
    <property type="match status" value="2"/>
</dbReference>
<name>A0A023G7S3_AMBTT</name>
<comment type="subcellular location">
    <subcellularLocation>
        <location evidence="1">Secreted</location>
    </subcellularLocation>
</comment>
<reference evidence="4" key="1">
    <citation type="submission" date="2014-03" db="EMBL/GenBank/DDBJ databases">
        <title>The sialotranscriptome of Amblyomma triste, Amblyomma parvum and Amblyomma cajennense ticks, uncovered by 454-based RNA-seq.</title>
        <authorList>
            <person name="Garcia G.R."/>
            <person name="Gardinassi L.G."/>
            <person name="Ribeiro J.M."/>
            <person name="Anatriello E."/>
            <person name="Ferreira B.R."/>
            <person name="Moreira H.N."/>
            <person name="Mafra C."/>
            <person name="Olegario M.M."/>
            <person name="Szabo P.J."/>
            <person name="Miranda-Santos I.K."/>
            <person name="Maruyama S.R."/>
        </authorList>
    </citation>
    <scope>NUCLEOTIDE SEQUENCE</scope>
    <source>
        <strain evidence="4">Mato Grasso do Sul</strain>
        <tissue evidence="4">Salivary glands</tissue>
    </source>
</reference>
<feature type="domain" description="Single" evidence="3">
    <location>
        <begin position="145"/>
        <end position="210"/>
    </location>
</feature>
<dbReference type="GO" id="GO:0005576">
    <property type="term" value="C:extracellular region"/>
    <property type="evidence" value="ECO:0007669"/>
    <property type="project" value="UniProtKB-SubCell"/>
</dbReference>
<organism evidence="4">
    <name type="scientific">Amblyomma triste</name>
    <name type="common">Neotropical tick</name>
    <dbReference type="NCBI Taxonomy" id="251400"/>
    <lineage>
        <taxon>Eukaryota</taxon>
        <taxon>Metazoa</taxon>
        <taxon>Ecdysozoa</taxon>
        <taxon>Arthropoda</taxon>
        <taxon>Chelicerata</taxon>
        <taxon>Arachnida</taxon>
        <taxon>Acari</taxon>
        <taxon>Parasitiformes</taxon>
        <taxon>Ixodida</taxon>
        <taxon>Ixodoidea</taxon>
        <taxon>Ixodidae</taxon>
        <taxon>Amblyomminae</taxon>
        <taxon>Amblyomma</taxon>
    </lineage>
</organism>
<protein>
    <recommendedName>
        <fullName evidence="3">Single domain-containing protein</fullName>
    </recommendedName>
</protein>
<evidence type="ECO:0000256" key="1">
    <source>
        <dbReference type="ARBA" id="ARBA00004613"/>
    </source>
</evidence>
<accession>A0A023G7S3</accession>
<evidence type="ECO:0000259" key="3">
    <source>
        <dbReference type="SMART" id="SM01318"/>
    </source>
</evidence>
<dbReference type="AlphaFoldDB" id="A0A023G7S3"/>
<proteinExistence type="evidence at transcript level"/>
<feature type="domain" description="Single" evidence="3">
    <location>
        <begin position="55"/>
        <end position="121"/>
    </location>
</feature>
<dbReference type="EMBL" id="GBBM01005544">
    <property type="protein sequence ID" value="JAC29874.1"/>
    <property type="molecule type" value="mRNA"/>
</dbReference>
<feature type="non-terminal residue" evidence="4">
    <location>
        <position position="1"/>
    </location>
</feature>
<evidence type="ECO:0000313" key="4">
    <source>
        <dbReference type="EMBL" id="JAC29874.1"/>
    </source>
</evidence>
<sequence>RPRFKEEIHVCVKMEEGQPSLQYPQCCPKYMCPPEGGIRKTMEDNYWTGFFKEKCKSGSKSFSGETNTESCQRLTCNPSNGTVTVSRCFDEVEKNWTRCQMAPQLQAKQAGFPECCPQLVCPNMKVIEGRPDINYYGVEVQVDVCIYKGERFRNSVESANPCEKWVCESKSRQVKVYRCQDIEEALDSNWAWEYHDLRRPFPHCCKKKVTRDYYLTHFPGTQVAASLD</sequence>